<proteinExistence type="inferred from homology"/>
<dbReference type="SUPFAM" id="SSF55073">
    <property type="entry name" value="Nucleotide cyclase"/>
    <property type="match status" value="1"/>
</dbReference>
<dbReference type="PROSITE" id="PS50112">
    <property type="entry name" value="PAS"/>
    <property type="match status" value="1"/>
</dbReference>
<dbReference type="NCBIfam" id="TIGR00229">
    <property type="entry name" value="sensory_box"/>
    <property type="match status" value="1"/>
</dbReference>
<dbReference type="SMART" id="SM00091">
    <property type="entry name" value="PAS"/>
    <property type="match status" value="1"/>
</dbReference>
<sequence>MNLSTQVALSPQTLSISEFIAPLTPTNFRVEMKSVEQQLKTVYQTLAMLRVSNHSFEVFLNEMLNAITLKIGELLGADRTTVFLIDEEQKELWSLVAKDEGKGSLEIRFPISQGIAGQVARSKQKINIPFDFYEYPEAASAKALDQKTGYRTYTMLTLPLLNDQGELVAVVQLLNKLKPDSHSGLSLEDRIDFSGFSVNDEVLFAEFSPLIQLIIESSQSFYDATQKQRAAEALLEATRCLASSRLNLEETLKRVMNEAKKLMNADRSTIWLLNDEETALWAKIPQQDGTLKTITVQVGQGFAGKVAQTGKPVNIAFDLYNHPDANTSKNVDQTTGYRTCSLLCMPVFNADGKLIGVTQLVNKRKQGDFPDYNPEDWPNAPECFKASFNRSDQDFMEAFNIQAGVAIQNAKLFETVKQQYAKIQQQEQMQRDILRSLTNGVISTNSQGEIIAANPSANRLLGLSETDSLEGKSIFELVRLKGADFPYWFNTALTGKDEKSRQQFYPDQTLVSGKKSESSVHLSINSIADAGDQKNIYGALVVMDDISDEKRLKSTMYRYMTQELAEQLLASGDAKLGGDRKEVSVLFSDIRGYTNLVESMDAEAVVGMLNEYFNVMVEPIFQHKGTLDKYMGDAIMGVFGSPIPLEDHAWKAVQTALDMRSALVEFNHQRMTQKQSPIRIGIGIHSGNAISGNIGHSRRMEFTVIGDDVNVGSRLEGTTKRYNCDIIISGNTYDLCGDRLRVRELDIVRVKGKIHPVALYELVGEKSDIIPDNKLEAIALYAAGRKAYLNRDFTTALSKFAAVLSLTPEDSAATLHIQRCQHWLKTPLPPNWDGVETLTEK</sequence>
<dbReference type="CDD" id="cd07302">
    <property type="entry name" value="CHD"/>
    <property type="match status" value="1"/>
</dbReference>
<keyword evidence="3" id="KW-1003">Cell membrane</keyword>
<dbReference type="SMART" id="SM00044">
    <property type="entry name" value="CYCc"/>
    <property type="match status" value="1"/>
</dbReference>
<name>A0A7Z9BN10_9CYAN</name>
<feature type="domain" description="Guanylate cyclase" evidence="8">
    <location>
        <begin position="584"/>
        <end position="716"/>
    </location>
</feature>
<evidence type="ECO:0000256" key="1">
    <source>
        <dbReference type="ARBA" id="ARBA00004196"/>
    </source>
</evidence>
<dbReference type="InterPro" id="IPR035965">
    <property type="entry name" value="PAS-like_dom_sf"/>
</dbReference>
<dbReference type="InterPro" id="IPR029016">
    <property type="entry name" value="GAF-like_dom_sf"/>
</dbReference>
<dbReference type="GO" id="GO:0030313">
    <property type="term" value="C:cell envelope"/>
    <property type="evidence" value="ECO:0007669"/>
    <property type="project" value="UniProtKB-SubCell"/>
</dbReference>
<dbReference type="PROSITE" id="PS50125">
    <property type="entry name" value="GUANYLATE_CYCLASE_2"/>
    <property type="match status" value="1"/>
</dbReference>
<evidence type="ECO:0000256" key="6">
    <source>
        <dbReference type="ARBA" id="ARBA00023136"/>
    </source>
</evidence>
<accession>A0A7Z9BN10</accession>
<keyword evidence="4" id="KW-0812">Transmembrane</keyword>
<dbReference type="InterPro" id="IPR050697">
    <property type="entry name" value="Adenylyl/Guanylyl_Cyclase_3/4"/>
</dbReference>
<dbReference type="FunFam" id="3.30.70.1230:FF:000016">
    <property type="entry name" value="Adenylate/guanylate cyclase domain-containing protein"/>
    <property type="match status" value="1"/>
</dbReference>
<dbReference type="AlphaFoldDB" id="A0A7Z9BN10"/>
<dbReference type="InterPro" id="IPR003018">
    <property type="entry name" value="GAF"/>
</dbReference>
<keyword evidence="6" id="KW-0472">Membrane</keyword>
<evidence type="ECO:0000256" key="3">
    <source>
        <dbReference type="ARBA" id="ARBA00022475"/>
    </source>
</evidence>
<dbReference type="RefSeq" id="WP_083621477.1">
    <property type="nucleotide sequence ID" value="NZ_LR734869.1"/>
</dbReference>
<evidence type="ECO:0000259" key="8">
    <source>
        <dbReference type="PROSITE" id="PS50125"/>
    </source>
</evidence>
<gene>
    <name evidence="9" type="ORF">PL8927_600160</name>
</gene>
<dbReference type="Pfam" id="PF13426">
    <property type="entry name" value="PAS_9"/>
    <property type="match status" value="1"/>
</dbReference>
<evidence type="ECO:0000256" key="4">
    <source>
        <dbReference type="ARBA" id="ARBA00022692"/>
    </source>
</evidence>
<evidence type="ECO:0000313" key="9">
    <source>
        <dbReference type="EMBL" id="VXD17887.1"/>
    </source>
</evidence>
<evidence type="ECO:0000259" key="7">
    <source>
        <dbReference type="PROSITE" id="PS50112"/>
    </source>
</evidence>
<dbReference type="GO" id="GO:0004016">
    <property type="term" value="F:adenylate cyclase activity"/>
    <property type="evidence" value="ECO:0007669"/>
    <property type="project" value="UniProtKB-ARBA"/>
</dbReference>
<keyword evidence="5" id="KW-1133">Transmembrane helix</keyword>
<dbReference type="InterPro" id="IPR001054">
    <property type="entry name" value="A/G_cyclase"/>
</dbReference>
<dbReference type="SUPFAM" id="SSF55785">
    <property type="entry name" value="PYP-like sensor domain (PAS domain)"/>
    <property type="match status" value="1"/>
</dbReference>
<dbReference type="SUPFAM" id="SSF55781">
    <property type="entry name" value="GAF domain-like"/>
    <property type="match status" value="2"/>
</dbReference>
<dbReference type="GO" id="GO:0006171">
    <property type="term" value="P:cAMP biosynthetic process"/>
    <property type="evidence" value="ECO:0007669"/>
    <property type="project" value="TreeGrafter"/>
</dbReference>
<comment type="subcellular location">
    <subcellularLocation>
        <location evidence="1">Cell envelope</location>
    </subcellularLocation>
</comment>
<reference evidence="9" key="1">
    <citation type="submission" date="2019-10" db="EMBL/GenBank/DDBJ databases">
        <authorList>
            <consortium name="Genoscope - CEA"/>
            <person name="William W."/>
        </authorList>
    </citation>
    <scope>NUCLEOTIDE SEQUENCE [LARGE SCALE GENOMIC DNA]</scope>
    <source>
        <strain evidence="9">BBR_PRJEB10992</strain>
    </source>
</reference>
<evidence type="ECO:0000313" key="10">
    <source>
        <dbReference type="Proteomes" id="UP000184550"/>
    </source>
</evidence>
<evidence type="ECO:0000256" key="5">
    <source>
        <dbReference type="ARBA" id="ARBA00022989"/>
    </source>
</evidence>
<comment type="similarity">
    <text evidence="2">Belongs to the adenylyl cyclase class-3 family.</text>
</comment>
<dbReference type="PANTHER" id="PTHR43081">
    <property type="entry name" value="ADENYLATE CYCLASE, TERMINAL-DIFFERENTIATION SPECIFIC-RELATED"/>
    <property type="match status" value="1"/>
</dbReference>
<dbReference type="Pfam" id="PF01590">
    <property type="entry name" value="GAF"/>
    <property type="match status" value="2"/>
</dbReference>
<evidence type="ECO:0000256" key="2">
    <source>
        <dbReference type="ARBA" id="ARBA00005381"/>
    </source>
</evidence>
<dbReference type="PANTHER" id="PTHR43081:SF1">
    <property type="entry name" value="ADENYLATE CYCLASE, TERMINAL-DIFFERENTIATION SPECIFIC"/>
    <property type="match status" value="1"/>
</dbReference>
<dbReference type="Proteomes" id="UP000184550">
    <property type="component" value="Unassembled WGS sequence"/>
</dbReference>
<dbReference type="SMART" id="SM00065">
    <property type="entry name" value="GAF"/>
    <property type="match status" value="2"/>
</dbReference>
<dbReference type="OrthoDB" id="337251at2"/>
<keyword evidence="10" id="KW-1185">Reference proteome</keyword>
<dbReference type="InterPro" id="IPR029787">
    <property type="entry name" value="Nucleotide_cyclase"/>
</dbReference>
<protein>
    <submittedName>
        <fullName evidence="9">Adenylate/guanylate cyclase</fullName>
    </submittedName>
</protein>
<feature type="domain" description="PAS" evidence="7">
    <location>
        <begin position="426"/>
        <end position="478"/>
    </location>
</feature>
<dbReference type="GO" id="GO:0035556">
    <property type="term" value="P:intracellular signal transduction"/>
    <property type="evidence" value="ECO:0007669"/>
    <property type="project" value="InterPro"/>
</dbReference>
<dbReference type="CDD" id="cd00130">
    <property type="entry name" value="PAS"/>
    <property type="match status" value="1"/>
</dbReference>
<dbReference type="Gene3D" id="3.30.450.40">
    <property type="match status" value="2"/>
</dbReference>
<dbReference type="InterPro" id="IPR000014">
    <property type="entry name" value="PAS"/>
</dbReference>
<comment type="caution">
    <text evidence="9">The sequence shown here is derived from an EMBL/GenBank/DDBJ whole genome shotgun (WGS) entry which is preliminary data.</text>
</comment>
<dbReference type="Gene3D" id="3.30.450.20">
    <property type="entry name" value="PAS domain"/>
    <property type="match status" value="1"/>
</dbReference>
<dbReference type="Pfam" id="PF00211">
    <property type="entry name" value="Guanylate_cyc"/>
    <property type="match status" value="1"/>
</dbReference>
<dbReference type="Gene3D" id="3.30.70.1230">
    <property type="entry name" value="Nucleotide cyclase"/>
    <property type="match status" value="1"/>
</dbReference>
<organism evidence="9 10">
    <name type="scientific">Planktothrix serta PCC 8927</name>
    <dbReference type="NCBI Taxonomy" id="671068"/>
    <lineage>
        <taxon>Bacteria</taxon>
        <taxon>Bacillati</taxon>
        <taxon>Cyanobacteriota</taxon>
        <taxon>Cyanophyceae</taxon>
        <taxon>Oscillatoriophycideae</taxon>
        <taxon>Oscillatoriales</taxon>
        <taxon>Microcoleaceae</taxon>
        <taxon>Planktothrix</taxon>
    </lineage>
</organism>
<dbReference type="EMBL" id="CZCU02000136">
    <property type="protein sequence ID" value="VXD17887.1"/>
    <property type="molecule type" value="Genomic_DNA"/>
</dbReference>